<reference evidence="2 3" key="1">
    <citation type="submission" date="2020-01" db="EMBL/GenBank/DDBJ databases">
        <authorList>
            <person name="Gulvik C.A."/>
            <person name="Batra D.G."/>
        </authorList>
    </citation>
    <scope>NUCLEOTIDE SEQUENCE [LARGE SCALE GENOMIC DNA]</scope>
    <source>
        <strain evidence="2 3">W9323</strain>
    </source>
</reference>
<proteinExistence type="predicted"/>
<keyword evidence="1" id="KW-0732">Signal</keyword>
<dbReference type="AlphaFoldDB" id="A0A7D4BVN3"/>
<organism evidence="2 3">
    <name type="scientific">Kroppenstedtia pulmonis</name>
    <dbReference type="NCBI Taxonomy" id="1380685"/>
    <lineage>
        <taxon>Bacteria</taxon>
        <taxon>Bacillati</taxon>
        <taxon>Bacillota</taxon>
        <taxon>Bacilli</taxon>
        <taxon>Bacillales</taxon>
        <taxon>Thermoactinomycetaceae</taxon>
        <taxon>Kroppenstedtia</taxon>
    </lineage>
</organism>
<feature type="chain" id="PRO_5029003211" description="DUF4878 domain-containing protein" evidence="1">
    <location>
        <begin position="26"/>
        <end position="157"/>
    </location>
</feature>
<evidence type="ECO:0000313" key="3">
    <source>
        <dbReference type="Proteomes" id="UP000503088"/>
    </source>
</evidence>
<accession>A0A7D4BVN3</accession>
<gene>
    <name evidence="2" type="ORF">GXN76_06350</name>
</gene>
<evidence type="ECO:0000313" key="2">
    <source>
        <dbReference type="EMBL" id="QKG84133.1"/>
    </source>
</evidence>
<evidence type="ECO:0008006" key="4">
    <source>
        <dbReference type="Google" id="ProtNLM"/>
    </source>
</evidence>
<dbReference type="KEGG" id="kpul:GXN76_06350"/>
<keyword evidence="3" id="KW-1185">Reference proteome</keyword>
<dbReference type="EMBL" id="CP048104">
    <property type="protein sequence ID" value="QKG84133.1"/>
    <property type="molecule type" value="Genomic_DNA"/>
</dbReference>
<dbReference type="PROSITE" id="PS51257">
    <property type="entry name" value="PROKAR_LIPOPROTEIN"/>
    <property type="match status" value="1"/>
</dbReference>
<protein>
    <recommendedName>
        <fullName evidence="4">DUF4878 domain-containing protein</fullName>
    </recommendedName>
</protein>
<feature type="signal peptide" evidence="1">
    <location>
        <begin position="1"/>
        <end position="25"/>
    </location>
</feature>
<name>A0A7D4BVN3_9BACL</name>
<dbReference type="RefSeq" id="WP_173221536.1">
    <property type="nucleotide sequence ID" value="NZ_CP048104.1"/>
</dbReference>
<dbReference type="Proteomes" id="UP000503088">
    <property type="component" value="Chromosome"/>
</dbReference>
<evidence type="ECO:0000256" key="1">
    <source>
        <dbReference type="SAM" id="SignalP"/>
    </source>
</evidence>
<sequence length="157" mass="18553">MTLMHKSLPWLLVLSLALIGCTAHRLTGAEETAVRFYKTLWVEANEKEAGQMMFDHNRTREISAVAEDVRSVPNDNKPILVTKSPTESQVRFQTVLIHRPSDKKDFKIQLRHTGREWKVIRFQRNYDPHRGGYNSFETYQRLSREYPELRWKRISQP</sequence>